<protein>
    <submittedName>
        <fullName evidence="1">Uncharacterized protein</fullName>
    </submittedName>
</protein>
<gene>
    <name evidence="1" type="ORF">AO382_0168</name>
</gene>
<evidence type="ECO:0000313" key="2">
    <source>
        <dbReference type="Proteomes" id="UP000078446"/>
    </source>
</evidence>
<dbReference type="Proteomes" id="UP000078446">
    <property type="component" value="Unassembled WGS sequence"/>
</dbReference>
<reference evidence="1 2" key="1">
    <citation type="journal article" date="2016" name="Genome Biol. Evol.">
        <title>Comparative Genomic Analyses of the Moraxella catarrhalis Serosensitive and Seroresistant Lineages Demonstrate Their Independent Evolution.</title>
        <authorList>
            <person name="Earl J.P."/>
            <person name="de Vries S.P."/>
            <person name="Ahmed A."/>
            <person name="Powell E."/>
            <person name="Schultz M.P."/>
            <person name="Hermans P.W."/>
            <person name="Hill D.J."/>
            <person name="Zhou Z."/>
            <person name="Constantinidou C.I."/>
            <person name="Hu F.Z."/>
            <person name="Bootsma H.J."/>
            <person name="Ehrlich G.D."/>
        </authorList>
    </citation>
    <scope>NUCLEOTIDE SEQUENCE [LARGE SCALE GENOMIC DNA]</scope>
    <source>
        <strain evidence="1 2">Z7574</strain>
    </source>
</reference>
<dbReference type="AlphaFoldDB" id="A0A7Z1A4H4"/>
<proteinExistence type="predicted"/>
<sequence length="43" mass="5246">MLLLYNISNIQIKLKHSVFFNLNRYYQTVKDNYYGKIFKPSMV</sequence>
<accession>A0A7Z1A4H4</accession>
<comment type="caution">
    <text evidence="1">The sequence shown here is derived from an EMBL/GenBank/DDBJ whole genome shotgun (WGS) entry which is preliminary data.</text>
</comment>
<evidence type="ECO:0000313" key="1">
    <source>
        <dbReference type="EMBL" id="OAV01802.1"/>
    </source>
</evidence>
<organism evidence="1 2">
    <name type="scientific">Moraxella catarrhalis</name>
    <name type="common">Branhamella catarrhalis</name>
    <dbReference type="NCBI Taxonomy" id="480"/>
    <lineage>
        <taxon>Bacteria</taxon>
        <taxon>Pseudomonadati</taxon>
        <taxon>Pseudomonadota</taxon>
        <taxon>Gammaproteobacteria</taxon>
        <taxon>Moraxellales</taxon>
        <taxon>Moraxellaceae</taxon>
        <taxon>Moraxella</taxon>
    </lineage>
</organism>
<name>A0A7Z1A4H4_MORCA</name>
<dbReference type="EMBL" id="LXHE01000002">
    <property type="protein sequence ID" value="OAV01802.1"/>
    <property type="molecule type" value="Genomic_DNA"/>
</dbReference>